<gene>
    <name evidence="1" type="ORF">GCM10023349_04460</name>
</gene>
<dbReference type="Proteomes" id="UP001499974">
    <property type="component" value="Unassembled WGS sequence"/>
</dbReference>
<name>A0ABP8WQS4_9ACTN</name>
<organism evidence="1 2">
    <name type="scientific">Nocardioides conyzicola</name>
    <dbReference type="NCBI Taxonomy" id="1651781"/>
    <lineage>
        <taxon>Bacteria</taxon>
        <taxon>Bacillati</taxon>
        <taxon>Actinomycetota</taxon>
        <taxon>Actinomycetes</taxon>
        <taxon>Propionibacteriales</taxon>
        <taxon>Nocardioidaceae</taxon>
        <taxon>Nocardioides</taxon>
    </lineage>
</organism>
<dbReference type="EMBL" id="BAABKM010000001">
    <property type="protein sequence ID" value="GAA4692557.1"/>
    <property type="molecule type" value="Genomic_DNA"/>
</dbReference>
<accession>A0ABP8WQS4</accession>
<sequence>MTFAGLEGNVAVTVVVPSAVSLAAGATRPVVRTAAATVAATATLEAQPVSRPRVDLERLLVMGRALRIGHEPVRTPARCGGSDAASH</sequence>
<evidence type="ECO:0000313" key="1">
    <source>
        <dbReference type="EMBL" id="GAA4692557.1"/>
    </source>
</evidence>
<keyword evidence="2" id="KW-1185">Reference proteome</keyword>
<reference evidence="2" key="1">
    <citation type="journal article" date="2019" name="Int. J. Syst. Evol. Microbiol.">
        <title>The Global Catalogue of Microorganisms (GCM) 10K type strain sequencing project: providing services to taxonomists for standard genome sequencing and annotation.</title>
        <authorList>
            <consortium name="The Broad Institute Genomics Platform"/>
            <consortium name="The Broad Institute Genome Sequencing Center for Infectious Disease"/>
            <person name="Wu L."/>
            <person name="Ma J."/>
        </authorList>
    </citation>
    <scope>NUCLEOTIDE SEQUENCE [LARGE SCALE GENOMIC DNA]</scope>
    <source>
        <strain evidence="2">JCM 18531</strain>
    </source>
</reference>
<proteinExistence type="predicted"/>
<evidence type="ECO:0000313" key="2">
    <source>
        <dbReference type="Proteomes" id="UP001499974"/>
    </source>
</evidence>
<comment type="caution">
    <text evidence="1">The sequence shown here is derived from an EMBL/GenBank/DDBJ whole genome shotgun (WGS) entry which is preliminary data.</text>
</comment>
<protein>
    <submittedName>
        <fullName evidence="1">Uncharacterized protein</fullName>
    </submittedName>
</protein>